<dbReference type="InterPro" id="IPR000961">
    <property type="entry name" value="AGC-kinase_C"/>
</dbReference>
<evidence type="ECO:0000256" key="7">
    <source>
        <dbReference type="ARBA" id="ARBA00022527"/>
    </source>
</evidence>
<gene>
    <name evidence="29" type="primary">CDC42BPB</name>
</gene>
<feature type="compositionally biased region" description="Polar residues" evidence="22">
    <location>
        <begin position="1610"/>
        <end position="1623"/>
    </location>
</feature>
<dbReference type="Gene3D" id="1.20.5.340">
    <property type="match status" value="1"/>
</dbReference>
<keyword evidence="7" id="KW-0723">Serine/threonine-protein kinase</keyword>
<dbReference type="Proteomes" id="UP001501920">
    <property type="component" value="Chromosome 4"/>
</dbReference>
<comment type="catalytic activity">
    <reaction evidence="18">
        <text>L-threonyl-[protein] + ATP = O-phospho-L-threonyl-[protein] + ADP + H(+)</text>
        <dbReference type="Rhea" id="RHEA:46608"/>
        <dbReference type="Rhea" id="RHEA-COMP:11060"/>
        <dbReference type="Rhea" id="RHEA-COMP:11605"/>
        <dbReference type="ChEBI" id="CHEBI:15378"/>
        <dbReference type="ChEBI" id="CHEBI:30013"/>
        <dbReference type="ChEBI" id="CHEBI:30616"/>
        <dbReference type="ChEBI" id="CHEBI:61977"/>
        <dbReference type="ChEBI" id="CHEBI:456216"/>
        <dbReference type="EC" id="2.7.11.1"/>
    </reaction>
</comment>
<dbReference type="InterPro" id="IPR000095">
    <property type="entry name" value="CRIB_dom"/>
</dbReference>
<evidence type="ECO:0000256" key="10">
    <source>
        <dbReference type="ARBA" id="ARBA00022723"/>
    </source>
</evidence>
<dbReference type="FunFam" id="2.30.29.30:FF:000140">
    <property type="entry name" value="CDC42 binding protein kinase beta"/>
    <property type="match status" value="1"/>
</dbReference>
<evidence type="ECO:0000256" key="9">
    <source>
        <dbReference type="ARBA" id="ARBA00022679"/>
    </source>
</evidence>
<dbReference type="CDD" id="cd00132">
    <property type="entry name" value="CRIB"/>
    <property type="match status" value="1"/>
</dbReference>
<dbReference type="Pfam" id="PF00130">
    <property type="entry name" value="C1_1"/>
    <property type="match status" value="1"/>
</dbReference>
<dbReference type="CDD" id="cd01243">
    <property type="entry name" value="PH_MRCK"/>
    <property type="match status" value="1"/>
</dbReference>
<comment type="similarity">
    <text evidence="4">Belongs to the protein kinase superfamily. AGC Ser/Thr protein kinase family. DMPK subfamily.</text>
</comment>
<dbReference type="PANTHER" id="PTHR22988">
    <property type="entry name" value="MYOTONIC DYSTROPHY S/T KINASE-RELATED"/>
    <property type="match status" value="1"/>
</dbReference>
<keyword evidence="30" id="KW-1185">Reference proteome</keyword>
<feature type="coiled-coil region" evidence="21">
    <location>
        <begin position="439"/>
        <end position="632"/>
    </location>
</feature>
<keyword evidence="11 20" id="KW-0547">Nucleotide-binding</keyword>
<evidence type="ECO:0000256" key="13">
    <source>
        <dbReference type="ARBA" id="ARBA00022777"/>
    </source>
</evidence>
<dbReference type="PROSITE" id="PS00108">
    <property type="entry name" value="PROTEIN_KINASE_ST"/>
    <property type="match status" value="1"/>
</dbReference>
<dbReference type="PROSITE" id="PS00479">
    <property type="entry name" value="ZF_DAG_PE_1"/>
    <property type="match status" value="1"/>
</dbReference>
<dbReference type="SMART" id="SM00036">
    <property type="entry name" value="CNH"/>
    <property type="match status" value="1"/>
</dbReference>
<dbReference type="InterPro" id="IPR011993">
    <property type="entry name" value="PH-like_dom_sf"/>
</dbReference>
<dbReference type="SMART" id="SM00220">
    <property type="entry name" value="S_TKc"/>
    <property type="match status" value="1"/>
</dbReference>
<dbReference type="EC" id="2.7.11.1" evidence="5"/>
<feature type="domain" description="Phorbol-ester/DAG-type" evidence="25">
    <location>
        <begin position="994"/>
        <end position="1044"/>
    </location>
</feature>
<evidence type="ECO:0000259" key="24">
    <source>
        <dbReference type="PROSITE" id="PS50011"/>
    </source>
</evidence>
<dbReference type="InterPro" id="IPR011009">
    <property type="entry name" value="Kinase-like_dom_sf"/>
</dbReference>
<dbReference type="GO" id="GO:0031032">
    <property type="term" value="P:actomyosin structure organization"/>
    <property type="evidence" value="ECO:0007669"/>
    <property type="project" value="TreeGrafter"/>
</dbReference>
<evidence type="ECO:0000256" key="17">
    <source>
        <dbReference type="ARBA" id="ARBA00023273"/>
    </source>
</evidence>
<dbReference type="SMART" id="SM00109">
    <property type="entry name" value="C1"/>
    <property type="match status" value="1"/>
</dbReference>
<dbReference type="SUPFAM" id="SSF57889">
    <property type="entry name" value="Cysteine-rich domain"/>
    <property type="match status" value="1"/>
</dbReference>
<evidence type="ECO:0000259" key="27">
    <source>
        <dbReference type="PROSITE" id="PS50219"/>
    </source>
</evidence>
<evidence type="ECO:0000259" key="25">
    <source>
        <dbReference type="PROSITE" id="PS50081"/>
    </source>
</evidence>
<sequence>MSAKVRLKKLEQMLLDGHQKNTSSLSVETLLDILICLFNECSSSPLKREKHVTDFLEWVKPFTTTVKEMRLHRDDFEMLKVIGRGAFGEVAVVKMKNTERVYAMKILNKWEMLKRAETACFREERDVLVNGDCQWITTLHYAFQDDNYLYLVMDYYVGGDLLTLLSKFEDRLPEDMAKFYVAEMVLAIHSIHQQHYVHRDIKPDNVLLDMNGHIRLADFGSCLRMMQDGTVQSSVAVGTPDYISPEILQAMEDGMGKYGPECDWWSLGVCMYEMLYGETPFYAESLVETYGKIMNHEERFQFPSHITDVSEDAKDLIQRLICSRERRLGQNGIEEFKKHPFFSGIDWENIRSTEAPYIPDVSSPSDTSNFDVDDDVLKNPDIAPPISHTGFTGQHLPFVGFTYTTDSCFSDRGCLRLAALADGSSGELLRRDEGGGLQLEAFERRIRSLEQEKQELNRKLQGTQSTLGRDKEIKKLNEEIDRLKKKLADSDRLEHQLEEAVTLRQDYESSSTKLKALDKQVKALRQEKEDIHKQLVESLDRLKSQTKELKDAHQQRKLAMQEFSELNERMAELRSQKQRLSRQLRDKEEEMDMVMQKIDAMRQDIRKTEKARKELEAQLEDARAEASKERKLREHSEVYSKQLESELETLKQGSGRASGVSAETQQELTKVKSELDKKVLFYEEELVRREACHSTELKNLRKELHDSESQQLSLHKELLMLKDKLEKAKRERQTEMDEALGSLKEKYERERSLLTEENPAQNHCFNGPWRNLVTQNRQLEDELQDLASKKESVAHWEAQIAEIIQWVSDEKDARGYLQALASKMTEELESLRSSSLGSRHLDPLWKVRRSQKLDMSARLELQSALDAEIRAKQLVQEDLRKVKAANISFESKLKDAEARNRELEEQLEGMKKDLEESRSRTDRGLKLPDFQDSIFEYFNTSPLAHDLTFRVSISHGIFPSCSSASNICLHARIFINPILGSYQPFWCLYPQPKAHQLSIKTFSSPTQCTHCTSLMVGLIRQGYACEVCSFICHVSCKDNAPQVCPIPPEQAKRPLGIDVQRGIGTAYKGFVRIPKPTGVKKGWQRAYAVVCDCKLFLYEVPEGKSTQPVVVASQVLDLRDEDFSVSSVLASDVIHATRKDVPCIFRVTSSTLSSPVRAVSLLVLAESEAEKRKWVGILEGLQSILAKNCLKNRVVHVLHEAYDSSLPAIKTTLSAAVVDRERIALGTEEGLFVVEITRDIIVRAADCKKVHQIDLIPKEKMVVLLCGRNRHVHLHPWGALEGAEAAFDVKLTETKGCQALTTGVLRPGGPACLLAAVKRQVLCYEITRAKPHYRKLWEVQAPGVVQWLGMVRERLCVGYPSGFALLALQGESSPVSLVSPGDPSLAFLAQQPLDALHAMEVGNNELLLCFSQLGVYVDAQGRRSRTQELMWPATPLACSNSTYLTVYSDYGVDVFDVHTTEWVQTISLRKIRPLNVEGSLNLLGSEQPRLIYFSNNSAEGCDLTIPETSDNSKKLMVRTRSKRKFLFKVPEEERIQQRREMLRDPEMRSKLISNPTNFNHVAHMGPGDGMQVLMDLPLSVMPSSQDDSIREKPRPLSSISRQQRSKTHITRTASAGSSRNISDPDQDFEREVKVSKCNRPPDQFSPVEGNNNS</sequence>
<reference evidence="29" key="2">
    <citation type="submission" date="2025-08" db="UniProtKB">
        <authorList>
            <consortium name="Ensembl"/>
        </authorList>
    </citation>
    <scope>IDENTIFICATION</scope>
</reference>
<protein>
    <recommendedName>
        <fullName evidence="5">non-specific serine/threonine protein kinase</fullName>
        <ecNumber evidence="5">2.7.11.1</ecNumber>
    </recommendedName>
</protein>
<keyword evidence="12" id="KW-0863">Zinc-finger</keyword>
<dbReference type="CDD" id="cd20865">
    <property type="entry name" value="C1_MRCKbeta"/>
    <property type="match status" value="1"/>
</dbReference>
<evidence type="ECO:0000256" key="3">
    <source>
        <dbReference type="ARBA" id="ARBA00004510"/>
    </source>
</evidence>
<organism evidence="29 30">
    <name type="scientific">Pygocentrus nattereri</name>
    <name type="common">Red-bellied piranha</name>
    <dbReference type="NCBI Taxonomy" id="42514"/>
    <lineage>
        <taxon>Eukaryota</taxon>
        <taxon>Metazoa</taxon>
        <taxon>Chordata</taxon>
        <taxon>Craniata</taxon>
        <taxon>Vertebrata</taxon>
        <taxon>Euteleostomi</taxon>
        <taxon>Actinopterygii</taxon>
        <taxon>Neopterygii</taxon>
        <taxon>Teleostei</taxon>
        <taxon>Ostariophysi</taxon>
        <taxon>Characiformes</taxon>
        <taxon>Characoidei</taxon>
        <taxon>Pygocentrus</taxon>
    </lineage>
</organism>
<dbReference type="PROSITE" id="PS50003">
    <property type="entry name" value="PH_DOMAIN"/>
    <property type="match status" value="1"/>
</dbReference>
<evidence type="ECO:0000259" key="26">
    <source>
        <dbReference type="PROSITE" id="PS50108"/>
    </source>
</evidence>
<comment type="subcellular location">
    <subcellularLocation>
        <location evidence="3">Cell projection</location>
        <location evidence="3">Lamellipodium</location>
    </subcellularLocation>
    <subcellularLocation>
        <location evidence="2">Cytoplasm</location>
    </subcellularLocation>
</comment>
<dbReference type="SMART" id="SM00233">
    <property type="entry name" value="PH"/>
    <property type="match status" value="1"/>
</dbReference>
<dbReference type="Pfam" id="PF00069">
    <property type="entry name" value="Pkinase"/>
    <property type="match status" value="1"/>
</dbReference>
<dbReference type="Gene3D" id="3.30.60.20">
    <property type="match status" value="1"/>
</dbReference>
<keyword evidence="6" id="KW-0963">Cytoplasm</keyword>
<dbReference type="InterPro" id="IPR050839">
    <property type="entry name" value="Rho-assoc_Ser/Thr_Kinase"/>
</dbReference>
<evidence type="ECO:0000259" key="28">
    <source>
        <dbReference type="PROSITE" id="PS51285"/>
    </source>
</evidence>
<evidence type="ECO:0000256" key="5">
    <source>
        <dbReference type="ARBA" id="ARBA00012513"/>
    </source>
</evidence>
<dbReference type="FunFam" id="3.30.60.20:FF:000005">
    <property type="entry name" value="Non-specific serine/threonine protein kinase"/>
    <property type="match status" value="1"/>
</dbReference>
<feature type="coiled-coil region" evidence="21">
    <location>
        <begin position="879"/>
        <end position="920"/>
    </location>
</feature>
<dbReference type="InterPro" id="IPR017892">
    <property type="entry name" value="Pkinase_C"/>
</dbReference>
<evidence type="ECO:0000256" key="1">
    <source>
        <dbReference type="ARBA" id="ARBA00001946"/>
    </source>
</evidence>
<dbReference type="PANTHER" id="PTHR22988:SF34">
    <property type="entry name" value="SERINE_THREONINE-PROTEIN KINASE MRCK BETA"/>
    <property type="match status" value="1"/>
</dbReference>
<feature type="domain" description="AGC-kinase C-terminal" evidence="28">
    <location>
        <begin position="343"/>
        <end position="413"/>
    </location>
</feature>
<keyword evidence="8" id="KW-0597">Phosphoprotein</keyword>
<feature type="region of interest" description="Disordered" evidence="22">
    <location>
        <begin position="1581"/>
        <end position="1653"/>
    </location>
</feature>
<feature type="binding site" evidence="20">
    <location>
        <position position="105"/>
    </location>
    <ligand>
        <name>ATP</name>
        <dbReference type="ChEBI" id="CHEBI:30616"/>
    </ligand>
</feature>
<dbReference type="Ensembl" id="ENSPNAT00000067223.1">
    <property type="protein sequence ID" value="ENSPNAP00000072027.1"/>
    <property type="gene ID" value="ENSPNAG00000012725.2"/>
</dbReference>
<feature type="region of interest" description="Disordered" evidence="22">
    <location>
        <begin position="649"/>
        <end position="669"/>
    </location>
</feature>
<dbReference type="PROSITE" id="PS50108">
    <property type="entry name" value="CRIB"/>
    <property type="match status" value="1"/>
</dbReference>
<feature type="domain" description="CRIB" evidence="26">
    <location>
        <begin position="1552"/>
        <end position="1565"/>
    </location>
</feature>
<evidence type="ECO:0000256" key="12">
    <source>
        <dbReference type="ARBA" id="ARBA00022771"/>
    </source>
</evidence>
<comment type="cofactor">
    <cofactor evidence="1">
        <name>Mg(2+)</name>
        <dbReference type="ChEBI" id="CHEBI:18420"/>
    </cofactor>
</comment>
<dbReference type="SMART" id="SM00285">
    <property type="entry name" value="PBD"/>
    <property type="match status" value="1"/>
</dbReference>
<dbReference type="InterPro" id="IPR002219">
    <property type="entry name" value="PKC_DAG/PE"/>
</dbReference>
<dbReference type="Gene3D" id="3.30.200.20">
    <property type="entry name" value="Phosphorylase Kinase, domain 1"/>
    <property type="match status" value="1"/>
</dbReference>
<dbReference type="SMART" id="SM00133">
    <property type="entry name" value="S_TK_X"/>
    <property type="match status" value="1"/>
</dbReference>
<evidence type="ECO:0000256" key="19">
    <source>
        <dbReference type="ARBA" id="ARBA00048679"/>
    </source>
</evidence>
<dbReference type="GeneTree" id="ENSGT01030000234517"/>
<evidence type="ECO:0000256" key="11">
    <source>
        <dbReference type="ARBA" id="ARBA00022741"/>
    </source>
</evidence>
<reference evidence="29" key="3">
    <citation type="submission" date="2025-09" db="UniProtKB">
        <authorList>
            <consortium name="Ensembl"/>
        </authorList>
    </citation>
    <scope>IDENTIFICATION</scope>
</reference>
<dbReference type="InterPro" id="IPR008271">
    <property type="entry name" value="Ser/Thr_kinase_AS"/>
</dbReference>
<evidence type="ECO:0000256" key="22">
    <source>
        <dbReference type="SAM" id="MobiDB-lite"/>
    </source>
</evidence>
<dbReference type="InterPro" id="IPR057529">
    <property type="entry name" value="MRCK/ROCK_PH"/>
</dbReference>
<evidence type="ECO:0000256" key="14">
    <source>
        <dbReference type="ARBA" id="ARBA00022833"/>
    </source>
</evidence>
<dbReference type="Gene3D" id="2.30.29.30">
    <property type="entry name" value="Pleckstrin-homology domain (PH domain)/Phosphotyrosine-binding domain (PTB)"/>
    <property type="match status" value="1"/>
</dbReference>
<dbReference type="InterPro" id="IPR001849">
    <property type="entry name" value="PH_domain"/>
</dbReference>
<evidence type="ECO:0000256" key="16">
    <source>
        <dbReference type="ARBA" id="ARBA00023054"/>
    </source>
</evidence>
<dbReference type="GO" id="GO:0005856">
    <property type="term" value="C:cytoskeleton"/>
    <property type="evidence" value="ECO:0007669"/>
    <property type="project" value="TreeGrafter"/>
</dbReference>
<dbReference type="InterPro" id="IPR001180">
    <property type="entry name" value="CNH_dom"/>
</dbReference>
<dbReference type="InterPro" id="IPR000719">
    <property type="entry name" value="Prot_kinase_dom"/>
</dbReference>
<keyword evidence="16 21" id="KW-0175">Coiled coil</keyword>
<dbReference type="Pfam" id="PF00433">
    <property type="entry name" value="Pkinase_C"/>
    <property type="match status" value="1"/>
</dbReference>
<feature type="coiled-coil region" evidence="21">
    <location>
        <begin position="697"/>
        <end position="738"/>
    </location>
</feature>
<dbReference type="FunFam" id="3.30.200.20:FF:001055">
    <property type="entry name" value="Serine/threonine-protein kinase MRCK beta"/>
    <property type="match status" value="1"/>
</dbReference>
<dbReference type="Pfam" id="PF00780">
    <property type="entry name" value="CNH"/>
    <property type="match status" value="1"/>
</dbReference>
<evidence type="ECO:0000256" key="21">
    <source>
        <dbReference type="SAM" id="Coils"/>
    </source>
</evidence>
<evidence type="ECO:0000259" key="23">
    <source>
        <dbReference type="PROSITE" id="PS50003"/>
    </source>
</evidence>
<feature type="domain" description="Protein kinase" evidence="24">
    <location>
        <begin position="76"/>
        <end position="342"/>
    </location>
</feature>
<comment type="catalytic activity">
    <reaction evidence="19">
        <text>L-seryl-[protein] + ATP = O-phospho-L-seryl-[protein] + ADP + H(+)</text>
        <dbReference type="Rhea" id="RHEA:17989"/>
        <dbReference type="Rhea" id="RHEA-COMP:9863"/>
        <dbReference type="Rhea" id="RHEA-COMP:11604"/>
        <dbReference type="ChEBI" id="CHEBI:15378"/>
        <dbReference type="ChEBI" id="CHEBI:29999"/>
        <dbReference type="ChEBI" id="CHEBI:30616"/>
        <dbReference type="ChEBI" id="CHEBI:83421"/>
        <dbReference type="ChEBI" id="CHEBI:456216"/>
        <dbReference type="EC" id="2.7.11.1"/>
    </reaction>
</comment>
<dbReference type="GO" id="GO:0004674">
    <property type="term" value="F:protein serine/threonine kinase activity"/>
    <property type="evidence" value="ECO:0007669"/>
    <property type="project" value="UniProtKB-KW"/>
</dbReference>
<evidence type="ECO:0000256" key="4">
    <source>
        <dbReference type="ARBA" id="ARBA00005719"/>
    </source>
</evidence>
<evidence type="ECO:0000256" key="15">
    <source>
        <dbReference type="ARBA" id="ARBA00022840"/>
    </source>
</evidence>
<dbReference type="Pfam" id="PF08826">
    <property type="entry name" value="DMPK_coil"/>
    <property type="match status" value="1"/>
</dbReference>
<feature type="domain" description="CNH" evidence="27">
    <location>
        <begin position="1209"/>
        <end position="1481"/>
    </location>
</feature>
<dbReference type="PROSITE" id="PS50011">
    <property type="entry name" value="PROTEIN_KINASE_DOM"/>
    <property type="match status" value="1"/>
</dbReference>
<evidence type="ECO:0000256" key="6">
    <source>
        <dbReference type="ARBA" id="ARBA00022490"/>
    </source>
</evidence>
<dbReference type="InterPro" id="IPR017441">
    <property type="entry name" value="Protein_kinase_ATP_BS"/>
</dbReference>
<proteinExistence type="inferred from homology"/>
<dbReference type="GO" id="GO:0030027">
    <property type="term" value="C:lamellipodium"/>
    <property type="evidence" value="ECO:0007669"/>
    <property type="project" value="UniProtKB-SubCell"/>
</dbReference>
<dbReference type="PROSITE" id="PS50219">
    <property type="entry name" value="CNH"/>
    <property type="match status" value="1"/>
</dbReference>
<dbReference type="FunFam" id="3.30.200.20:FF:001044">
    <property type="entry name" value="Serine/threonine-protein kinase MRCK beta"/>
    <property type="match status" value="1"/>
</dbReference>
<evidence type="ECO:0000313" key="30">
    <source>
        <dbReference type="Proteomes" id="UP001501920"/>
    </source>
</evidence>
<feature type="domain" description="PH" evidence="23">
    <location>
        <begin position="1064"/>
        <end position="1183"/>
    </location>
</feature>
<dbReference type="SUPFAM" id="SSF56112">
    <property type="entry name" value="Protein kinase-like (PK-like)"/>
    <property type="match status" value="1"/>
</dbReference>
<dbReference type="PROSITE" id="PS51285">
    <property type="entry name" value="AGC_KINASE_CTER"/>
    <property type="match status" value="1"/>
</dbReference>
<dbReference type="FunFam" id="1.10.510.10:FF:000014">
    <property type="entry name" value="Non-specific serine/threonine protein kinase"/>
    <property type="match status" value="1"/>
</dbReference>
<dbReference type="PROSITE" id="PS50081">
    <property type="entry name" value="ZF_DAG_PE_2"/>
    <property type="match status" value="1"/>
</dbReference>
<evidence type="ECO:0000256" key="8">
    <source>
        <dbReference type="ARBA" id="ARBA00022553"/>
    </source>
</evidence>
<keyword evidence="10" id="KW-0479">Metal-binding</keyword>
<dbReference type="InterPro" id="IPR031597">
    <property type="entry name" value="KELK"/>
</dbReference>
<dbReference type="Gene3D" id="1.10.510.10">
    <property type="entry name" value="Transferase(Phosphotransferase) domain 1"/>
    <property type="match status" value="1"/>
</dbReference>
<name>A0AAR2LBJ8_PYGNA</name>
<dbReference type="GO" id="GO:0005524">
    <property type="term" value="F:ATP binding"/>
    <property type="evidence" value="ECO:0007669"/>
    <property type="project" value="UniProtKB-UniRule"/>
</dbReference>
<dbReference type="SUPFAM" id="SSF50729">
    <property type="entry name" value="PH domain-like"/>
    <property type="match status" value="1"/>
</dbReference>
<evidence type="ECO:0000256" key="2">
    <source>
        <dbReference type="ARBA" id="ARBA00004496"/>
    </source>
</evidence>
<keyword evidence="17" id="KW-0966">Cell projection</keyword>
<keyword evidence="14" id="KW-0862">Zinc</keyword>
<evidence type="ECO:0000313" key="29">
    <source>
        <dbReference type="Ensembl" id="ENSPNAP00000072027.1"/>
    </source>
</evidence>
<keyword evidence="13" id="KW-0418">Kinase</keyword>
<dbReference type="GO" id="GO:0008270">
    <property type="term" value="F:zinc ion binding"/>
    <property type="evidence" value="ECO:0007669"/>
    <property type="project" value="UniProtKB-KW"/>
</dbReference>
<evidence type="ECO:0000256" key="18">
    <source>
        <dbReference type="ARBA" id="ARBA00047899"/>
    </source>
</evidence>
<reference evidence="29 30" key="1">
    <citation type="submission" date="2020-10" db="EMBL/GenBank/DDBJ databases">
        <title>Pygocentrus nattereri (red-bellied piranha) genome, fPygNat1, primary haplotype.</title>
        <authorList>
            <person name="Myers G."/>
            <person name="Meyer A."/>
            <person name="Karagic N."/>
            <person name="Pippel M."/>
            <person name="Winkler S."/>
            <person name="Tracey A."/>
            <person name="Wood J."/>
            <person name="Formenti G."/>
            <person name="Howe K."/>
            <person name="Fedrigo O."/>
            <person name="Jarvis E.D."/>
        </authorList>
    </citation>
    <scope>NUCLEOTIDE SEQUENCE [LARGE SCALE GENOMIC DNA]</scope>
</reference>
<evidence type="ECO:0000256" key="20">
    <source>
        <dbReference type="PROSITE-ProRule" id="PRU10141"/>
    </source>
</evidence>
<dbReference type="InterPro" id="IPR046349">
    <property type="entry name" value="C1-like_sf"/>
</dbReference>
<keyword evidence="9" id="KW-0808">Transferase</keyword>
<keyword evidence="15 20" id="KW-0067">ATP-binding</keyword>
<dbReference type="InterPro" id="IPR014930">
    <property type="entry name" value="Myotonic_dystrophy_kinase_coil"/>
</dbReference>
<accession>A0AAR2LBJ8</accession>
<dbReference type="Pfam" id="PF15796">
    <property type="entry name" value="KELK"/>
    <property type="match status" value="1"/>
</dbReference>
<dbReference type="PROSITE" id="PS00107">
    <property type="entry name" value="PROTEIN_KINASE_ATP"/>
    <property type="match status" value="1"/>
</dbReference>
<dbReference type="GO" id="GO:0005737">
    <property type="term" value="C:cytoplasm"/>
    <property type="evidence" value="ECO:0007669"/>
    <property type="project" value="UniProtKB-SubCell"/>
</dbReference>
<dbReference type="Pfam" id="PF25346">
    <property type="entry name" value="PH_MRCK"/>
    <property type="match status" value="1"/>
</dbReference>